<evidence type="ECO:0000313" key="1">
    <source>
        <dbReference type="EMBL" id="RST63199.1"/>
    </source>
</evidence>
<organism evidence="1 2">
    <name type="scientific">Candidatus Aquarickettsia rohweri</name>
    <dbReference type="NCBI Taxonomy" id="2602574"/>
    <lineage>
        <taxon>Bacteria</taxon>
        <taxon>Pseudomonadati</taxon>
        <taxon>Pseudomonadota</taxon>
        <taxon>Alphaproteobacteria</taxon>
        <taxon>Rickettsiales</taxon>
        <taxon>Candidatus Midichloriaceae</taxon>
        <taxon>Candidatus Aquarickettsia</taxon>
    </lineage>
</organism>
<sequence length="172" mass="19848">MQYLNVYAWKCDKNSDEEVKEIQGYFGKIFDQDGNIKTLQTVEQMINENECTLKINELLKGVLKSTLESVNSNWGDILIAVQKKDEDENFKEVCMQFSEDHTRLEEIEKHYEEYDVDYNPTCGKIKSFPDPQDKNVKPFENKEIVDLLSISLNESNELFSSCGISLEEGGLV</sequence>
<dbReference type="Proteomes" id="UP000279470">
    <property type="component" value="Unassembled WGS sequence"/>
</dbReference>
<dbReference type="AlphaFoldDB" id="A0A3R9ZIS0"/>
<protein>
    <submittedName>
        <fullName evidence="1">Uncharacterized protein</fullName>
    </submittedName>
</protein>
<dbReference type="RefSeq" id="WP_126045110.1">
    <property type="nucleotide sequence ID" value="NZ_RXFM01000085.1"/>
</dbReference>
<evidence type="ECO:0000313" key="2">
    <source>
        <dbReference type="Proteomes" id="UP000279470"/>
    </source>
</evidence>
<gene>
    <name evidence="1" type="ORF">EIC27_05595</name>
</gene>
<name>A0A3R9ZIS0_9RICK</name>
<reference evidence="2" key="1">
    <citation type="submission" date="2018-11" db="EMBL/GenBank/DDBJ databases">
        <title>Phylogenetic, genomic, and biogeographic characterization of a novel and ubiquitous marine invertebrate-associated Rickettsiales parasite, Candidatus Marinoinvertebrata rohwerii, gen. nov., sp. nov.</title>
        <authorList>
            <person name="Klinges J.G."/>
            <person name="Rosales S.M."/>
            <person name="Mcminds R."/>
            <person name="Shaver E.C."/>
            <person name="Shantz A."/>
            <person name="Peters E.C."/>
            <person name="Burkepile D.E."/>
            <person name="Silliman B.R."/>
            <person name="Vega Thurber R.L."/>
        </authorList>
    </citation>
    <scope>NUCLEOTIDE SEQUENCE [LARGE SCALE GENOMIC DNA]</scope>
    <source>
        <strain evidence="2">a_cerv_44</strain>
    </source>
</reference>
<comment type="caution">
    <text evidence="1">The sequence shown here is derived from an EMBL/GenBank/DDBJ whole genome shotgun (WGS) entry which is preliminary data.</text>
</comment>
<proteinExistence type="predicted"/>
<accession>A0A3R9ZIS0</accession>
<keyword evidence="2" id="KW-1185">Reference proteome</keyword>
<dbReference type="EMBL" id="RXFM01000085">
    <property type="protein sequence ID" value="RST63199.1"/>
    <property type="molecule type" value="Genomic_DNA"/>
</dbReference>